<dbReference type="RefSeq" id="WP_161002807.1">
    <property type="nucleotide sequence ID" value="NZ_WEZQ01000001.1"/>
</dbReference>
<dbReference type="Proteomes" id="UP000449209">
    <property type="component" value="Unassembled WGS sequence"/>
</dbReference>
<feature type="domain" description="HMA" evidence="2">
    <location>
        <begin position="2"/>
        <end position="68"/>
    </location>
</feature>
<dbReference type="OrthoDB" id="2721717at2"/>
<dbReference type="Pfam" id="PF00403">
    <property type="entry name" value="HMA"/>
    <property type="match status" value="1"/>
</dbReference>
<dbReference type="InterPro" id="IPR036163">
    <property type="entry name" value="HMA_dom_sf"/>
</dbReference>
<gene>
    <name evidence="3" type="ORF">GB993_01535</name>
</gene>
<comment type="caution">
    <text evidence="3">The sequence shown here is derived from an EMBL/GenBank/DDBJ whole genome shotgun (WGS) entry which is preliminary data.</text>
</comment>
<name>A0A6N9HZP4_9LACO</name>
<dbReference type="EMBL" id="WEZQ01000001">
    <property type="protein sequence ID" value="MYV16211.1"/>
    <property type="molecule type" value="Genomic_DNA"/>
</dbReference>
<accession>A0A6N9HZP4</accession>
<dbReference type="InterPro" id="IPR017969">
    <property type="entry name" value="Heavy-metal-associated_CS"/>
</dbReference>
<evidence type="ECO:0000313" key="3">
    <source>
        <dbReference type="EMBL" id="MYV16211.1"/>
    </source>
</evidence>
<evidence type="ECO:0000259" key="2">
    <source>
        <dbReference type="PROSITE" id="PS50846"/>
    </source>
</evidence>
<evidence type="ECO:0000313" key="4">
    <source>
        <dbReference type="Proteomes" id="UP000449209"/>
    </source>
</evidence>
<organism evidence="3 4">
    <name type="scientific">Furfurilactobacillus milii</name>
    <dbReference type="NCBI Taxonomy" id="2888272"/>
    <lineage>
        <taxon>Bacteria</taxon>
        <taxon>Bacillati</taxon>
        <taxon>Bacillota</taxon>
        <taxon>Bacilli</taxon>
        <taxon>Lactobacillales</taxon>
        <taxon>Lactobacillaceae</taxon>
        <taxon>Furfurilactobacillus</taxon>
    </lineage>
</organism>
<keyword evidence="1" id="KW-0479">Metal-binding</keyword>
<sequence>MSKAIMQLDALSCPSCMQKIQSALEKQNGVADVKVLFNAAKVKTNFDESVVSADVLTEVVTKLGYEVQGVKVKQAQ</sequence>
<protein>
    <submittedName>
        <fullName evidence="3">Heavy metal-binding protein</fullName>
    </submittedName>
</protein>
<reference evidence="3 4" key="1">
    <citation type="journal article" date="2019" name="Appl. Environ. Microbiol.">
        <title>Genetic determinants of hydroxycinnamic acid metabolism in heterofermentative lactobacilli.</title>
        <authorList>
            <person name="Gaur G."/>
            <person name="Oh J.H."/>
            <person name="Filannino P."/>
            <person name="Gobbetti M."/>
            <person name="van Pijkeren J.P."/>
            <person name="Ganzle M.G."/>
        </authorList>
    </citation>
    <scope>NUCLEOTIDE SEQUENCE [LARGE SCALE GENOMIC DNA]</scope>
    <source>
        <strain evidence="3 4">C5</strain>
    </source>
</reference>
<evidence type="ECO:0000256" key="1">
    <source>
        <dbReference type="ARBA" id="ARBA00022723"/>
    </source>
</evidence>
<dbReference type="PROSITE" id="PS01047">
    <property type="entry name" value="HMA_1"/>
    <property type="match status" value="1"/>
</dbReference>
<dbReference type="InterPro" id="IPR006121">
    <property type="entry name" value="HMA_dom"/>
</dbReference>
<dbReference type="GO" id="GO:0046872">
    <property type="term" value="F:metal ion binding"/>
    <property type="evidence" value="ECO:0007669"/>
    <property type="project" value="UniProtKB-KW"/>
</dbReference>
<dbReference type="AlphaFoldDB" id="A0A6N9HZP4"/>
<proteinExistence type="predicted"/>
<dbReference type="CDD" id="cd00371">
    <property type="entry name" value="HMA"/>
    <property type="match status" value="1"/>
</dbReference>
<dbReference type="PROSITE" id="PS50846">
    <property type="entry name" value="HMA_2"/>
    <property type="match status" value="1"/>
</dbReference>
<dbReference type="Gene3D" id="3.30.70.100">
    <property type="match status" value="1"/>
</dbReference>
<dbReference type="SUPFAM" id="SSF55008">
    <property type="entry name" value="HMA, heavy metal-associated domain"/>
    <property type="match status" value="1"/>
</dbReference>